<feature type="domain" description="SMB" evidence="19">
    <location>
        <begin position="307"/>
        <end position="356"/>
    </location>
</feature>
<dbReference type="Pfam" id="PF12662">
    <property type="entry name" value="cEGF"/>
    <property type="match status" value="1"/>
</dbReference>
<dbReference type="SUPFAM" id="SSF63825">
    <property type="entry name" value="YWTD domain"/>
    <property type="match status" value="3"/>
</dbReference>
<dbReference type="EMBL" id="CASHTH010001322">
    <property type="protein sequence ID" value="CAI8014062.1"/>
    <property type="molecule type" value="Genomic_DNA"/>
</dbReference>
<dbReference type="PROSITE" id="PS00010">
    <property type="entry name" value="ASX_HYDROXYL"/>
    <property type="match status" value="4"/>
</dbReference>
<keyword evidence="8" id="KW-0130">Cell adhesion</keyword>
<feature type="domain" description="Fibronectin type-III" evidence="18">
    <location>
        <begin position="1679"/>
        <end position="1768"/>
    </location>
</feature>
<feature type="repeat" description="LDL-receptor class B" evidence="14">
    <location>
        <begin position="2762"/>
        <end position="2806"/>
    </location>
</feature>
<dbReference type="InterPro" id="IPR056619">
    <property type="entry name" value="C8-3_MUC4"/>
</dbReference>
<evidence type="ECO:0000256" key="8">
    <source>
        <dbReference type="ARBA" id="ARBA00022889"/>
    </source>
</evidence>
<dbReference type="InterPro" id="IPR051495">
    <property type="entry name" value="Epithelial_Barrier/Signaling"/>
</dbReference>
<feature type="repeat" description="LDL-receptor class B" evidence="14">
    <location>
        <begin position="2674"/>
        <end position="2717"/>
    </location>
</feature>
<dbReference type="InterPro" id="IPR003886">
    <property type="entry name" value="NIDO_dom"/>
</dbReference>
<keyword evidence="5" id="KW-0732">Signal</keyword>
<dbReference type="CDD" id="cd00063">
    <property type="entry name" value="FN3"/>
    <property type="match status" value="6"/>
</dbReference>
<evidence type="ECO:0000256" key="3">
    <source>
        <dbReference type="ARBA" id="ARBA00022536"/>
    </source>
</evidence>
<evidence type="ECO:0000256" key="11">
    <source>
        <dbReference type="ARBA" id="ARBA00023157"/>
    </source>
</evidence>
<dbReference type="InterPro" id="IPR000033">
    <property type="entry name" value="LDLR_classB_rpt"/>
</dbReference>
<keyword evidence="4 16" id="KW-0812">Transmembrane</keyword>
<feature type="compositionally biased region" description="Basic and acidic residues" evidence="15">
    <location>
        <begin position="4303"/>
        <end position="4329"/>
    </location>
</feature>
<organism evidence="22 23">
    <name type="scientific">Geodia barretti</name>
    <name type="common">Barrett's horny sponge</name>
    <dbReference type="NCBI Taxonomy" id="519541"/>
    <lineage>
        <taxon>Eukaryota</taxon>
        <taxon>Metazoa</taxon>
        <taxon>Porifera</taxon>
        <taxon>Demospongiae</taxon>
        <taxon>Heteroscleromorpha</taxon>
        <taxon>Tetractinellida</taxon>
        <taxon>Astrophorina</taxon>
        <taxon>Geodiidae</taxon>
        <taxon>Geodia</taxon>
    </lineage>
</organism>
<dbReference type="PROSITE" id="PS50853">
    <property type="entry name" value="FN3"/>
    <property type="match status" value="7"/>
</dbReference>
<evidence type="ECO:0000256" key="6">
    <source>
        <dbReference type="ARBA" id="ARBA00022737"/>
    </source>
</evidence>
<evidence type="ECO:0000256" key="12">
    <source>
        <dbReference type="ARBA" id="ARBA00023180"/>
    </source>
</evidence>
<keyword evidence="9 16" id="KW-1133">Transmembrane helix</keyword>
<evidence type="ECO:0000256" key="2">
    <source>
        <dbReference type="ARBA" id="ARBA00004370"/>
    </source>
</evidence>
<dbReference type="PROSITE" id="PS50026">
    <property type="entry name" value="EGF_3"/>
    <property type="match status" value="4"/>
</dbReference>
<dbReference type="PROSITE" id="PS01186">
    <property type="entry name" value="EGF_2"/>
    <property type="match status" value="5"/>
</dbReference>
<dbReference type="PROSITE" id="PS01187">
    <property type="entry name" value="EGF_CA"/>
    <property type="match status" value="1"/>
</dbReference>
<feature type="repeat" description="LDL-receptor class B" evidence="14">
    <location>
        <begin position="1490"/>
        <end position="1533"/>
    </location>
</feature>
<feature type="domain" description="VWFD" evidence="21">
    <location>
        <begin position="3475"/>
        <end position="3673"/>
    </location>
</feature>
<dbReference type="GO" id="GO:0005604">
    <property type="term" value="C:basement membrane"/>
    <property type="evidence" value="ECO:0007669"/>
    <property type="project" value="UniProtKB-SubCell"/>
</dbReference>
<dbReference type="PROSITE" id="PS50958">
    <property type="entry name" value="SMB_2"/>
    <property type="match status" value="4"/>
</dbReference>
<keyword evidence="12" id="KW-0325">Glycoprotein</keyword>
<feature type="domain" description="Fibronectin type-III" evidence="18">
    <location>
        <begin position="359"/>
        <end position="460"/>
    </location>
</feature>
<feature type="domain" description="Fibronectin type-III" evidence="18">
    <location>
        <begin position="465"/>
        <end position="556"/>
    </location>
</feature>
<dbReference type="InterPro" id="IPR015914">
    <property type="entry name" value="PAPs_N"/>
</dbReference>
<dbReference type="SMART" id="SM00181">
    <property type="entry name" value="EGF"/>
    <property type="match status" value="8"/>
</dbReference>
<feature type="domain" description="Fibronectin type-III" evidence="18">
    <location>
        <begin position="883"/>
        <end position="970"/>
    </location>
</feature>
<dbReference type="GO" id="GO:0003993">
    <property type="term" value="F:acid phosphatase activity"/>
    <property type="evidence" value="ECO:0007669"/>
    <property type="project" value="InterPro"/>
</dbReference>
<keyword evidence="7" id="KW-0964">Secreted</keyword>
<dbReference type="InterPro" id="IPR026823">
    <property type="entry name" value="cEGF"/>
</dbReference>
<comment type="caution">
    <text evidence="22">The sequence shown here is derived from an EMBL/GenBank/DDBJ whole genome shotgun (WGS) entry which is preliminary data.</text>
</comment>
<dbReference type="PANTHER" id="PTHR13802:SF52">
    <property type="entry name" value="MUCIN-4"/>
    <property type="match status" value="1"/>
</dbReference>
<dbReference type="InterPro" id="IPR000742">
    <property type="entry name" value="EGF"/>
</dbReference>
<feature type="repeat" description="LDL-receptor class B" evidence="14">
    <location>
        <begin position="55"/>
        <end position="97"/>
    </location>
</feature>
<gene>
    <name evidence="22" type="ORF">GBAR_LOCUS8822</name>
</gene>
<proteinExistence type="predicted"/>
<feature type="domain" description="SMB" evidence="19">
    <location>
        <begin position="1399"/>
        <end position="1449"/>
    </location>
</feature>
<feature type="transmembrane region" description="Helical" evidence="16">
    <location>
        <begin position="4224"/>
        <end position="4247"/>
    </location>
</feature>
<dbReference type="SUPFAM" id="SSF57184">
    <property type="entry name" value="Growth factor receptor domain"/>
    <property type="match status" value="1"/>
</dbReference>
<keyword evidence="23" id="KW-1185">Reference proteome</keyword>
<evidence type="ECO:0000256" key="14">
    <source>
        <dbReference type="PROSITE-ProRule" id="PRU00461"/>
    </source>
</evidence>
<dbReference type="Pfam" id="PF23263">
    <property type="entry name" value="C8-3_MUC4"/>
    <property type="match status" value="1"/>
</dbReference>
<feature type="region of interest" description="Disordered" evidence="15">
    <location>
        <begin position="4301"/>
        <end position="4335"/>
    </location>
</feature>
<dbReference type="Gene3D" id="2.60.40.10">
    <property type="entry name" value="Immunoglobulins"/>
    <property type="match status" value="9"/>
</dbReference>
<dbReference type="PROSITE" id="PS51220">
    <property type="entry name" value="NIDO"/>
    <property type="match status" value="2"/>
</dbReference>
<feature type="domain" description="EGF-like" evidence="17">
    <location>
        <begin position="3831"/>
        <end position="3872"/>
    </location>
</feature>
<dbReference type="GO" id="GO:0005509">
    <property type="term" value="F:calcium ion binding"/>
    <property type="evidence" value="ECO:0007669"/>
    <property type="project" value="InterPro"/>
</dbReference>
<dbReference type="InterPro" id="IPR000152">
    <property type="entry name" value="EGF-type_Asp/Asn_hydroxyl_site"/>
</dbReference>
<evidence type="ECO:0000256" key="10">
    <source>
        <dbReference type="ARBA" id="ARBA00023136"/>
    </source>
</evidence>
<dbReference type="Pfam" id="PF07645">
    <property type="entry name" value="EGF_CA"/>
    <property type="match status" value="2"/>
</dbReference>
<accession>A0AA35RN02</accession>
<dbReference type="InterPro" id="IPR009030">
    <property type="entry name" value="Growth_fac_rcpt_cys_sf"/>
</dbReference>
<evidence type="ECO:0000259" key="19">
    <source>
        <dbReference type="PROSITE" id="PS50958"/>
    </source>
</evidence>
<dbReference type="Pfam" id="PF00094">
    <property type="entry name" value="VWD"/>
    <property type="match status" value="1"/>
</dbReference>
<feature type="domain" description="NIDO" evidence="20">
    <location>
        <begin position="641"/>
        <end position="774"/>
    </location>
</feature>
<dbReference type="FunFam" id="2.120.10.30:FF:000241">
    <property type="entry name" value="Low-density lipoprotein receptor-related protein 6"/>
    <property type="match status" value="1"/>
</dbReference>
<name>A0AA35RN02_GEOBA</name>
<dbReference type="SMART" id="SM00060">
    <property type="entry name" value="FN3"/>
    <property type="match status" value="9"/>
</dbReference>
<evidence type="ECO:0000256" key="4">
    <source>
        <dbReference type="ARBA" id="ARBA00022692"/>
    </source>
</evidence>
<dbReference type="SMART" id="SM00216">
    <property type="entry name" value="VWD"/>
    <property type="match status" value="1"/>
</dbReference>
<dbReference type="InterPro" id="IPR036116">
    <property type="entry name" value="FN3_sf"/>
</dbReference>
<keyword evidence="10 16" id="KW-0472">Membrane</keyword>
<feature type="repeat" description="LDL-receptor class B" evidence="14">
    <location>
        <begin position="1534"/>
        <end position="1578"/>
    </location>
</feature>
<reference evidence="22" key="1">
    <citation type="submission" date="2023-03" db="EMBL/GenBank/DDBJ databases">
        <authorList>
            <person name="Steffen K."/>
            <person name="Cardenas P."/>
        </authorList>
    </citation>
    <scope>NUCLEOTIDE SEQUENCE</scope>
</reference>
<dbReference type="PANTHER" id="PTHR13802">
    <property type="entry name" value="MUCIN 4-RELATED"/>
    <property type="match status" value="1"/>
</dbReference>
<feature type="domain" description="Fibronectin type-III" evidence="18">
    <location>
        <begin position="2017"/>
        <end position="2113"/>
    </location>
</feature>
<evidence type="ECO:0000256" key="5">
    <source>
        <dbReference type="ARBA" id="ARBA00022729"/>
    </source>
</evidence>
<comment type="caution">
    <text evidence="13">Lacks conserved residue(s) required for the propagation of feature annotation.</text>
</comment>
<feature type="domain" description="EGF-like" evidence="17">
    <location>
        <begin position="4036"/>
        <end position="4075"/>
    </location>
</feature>
<dbReference type="FunFam" id="2.10.25.10:FF:000005">
    <property type="entry name" value="Fibrillin 2"/>
    <property type="match status" value="1"/>
</dbReference>
<dbReference type="InterPro" id="IPR003961">
    <property type="entry name" value="FN3_dom"/>
</dbReference>
<dbReference type="PROSITE" id="PS00524">
    <property type="entry name" value="SMB_1"/>
    <property type="match status" value="1"/>
</dbReference>
<dbReference type="SUPFAM" id="SSF57196">
    <property type="entry name" value="EGF/Laminin"/>
    <property type="match status" value="1"/>
</dbReference>
<keyword evidence="7" id="KW-0272">Extracellular matrix</keyword>
<feature type="domain" description="EGF-like" evidence="17">
    <location>
        <begin position="3956"/>
        <end position="3996"/>
    </location>
</feature>
<dbReference type="PROSITE" id="PS00022">
    <property type="entry name" value="EGF_1"/>
    <property type="match status" value="1"/>
</dbReference>
<dbReference type="FunFam" id="2.10.25.10:FF:000002">
    <property type="entry name" value="Latent-transforming growth factor beta-binding protein 3"/>
    <property type="match status" value="1"/>
</dbReference>
<dbReference type="Gene3D" id="2.120.10.30">
    <property type="entry name" value="TolB, C-terminal domain"/>
    <property type="match status" value="4"/>
</dbReference>
<feature type="domain" description="Fibronectin type-III" evidence="18">
    <location>
        <begin position="2236"/>
        <end position="2336"/>
    </location>
</feature>
<dbReference type="GO" id="GO:0007160">
    <property type="term" value="P:cell-matrix adhesion"/>
    <property type="evidence" value="ECO:0007669"/>
    <property type="project" value="InterPro"/>
</dbReference>
<dbReference type="Proteomes" id="UP001174909">
    <property type="component" value="Unassembled WGS sequence"/>
</dbReference>
<evidence type="ECO:0000256" key="13">
    <source>
        <dbReference type="PROSITE-ProRule" id="PRU00076"/>
    </source>
</evidence>
<dbReference type="InterPro" id="IPR049883">
    <property type="entry name" value="NOTCH1_EGF-like"/>
</dbReference>
<evidence type="ECO:0000313" key="22">
    <source>
        <dbReference type="EMBL" id="CAI8014062.1"/>
    </source>
</evidence>
<feature type="repeat" description="LDL-receptor class B" evidence="14">
    <location>
        <begin position="2631"/>
        <end position="2673"/>
    </location>
</feature>
<dbReference type="Pfam" id="PF06119">
    <property type="entry name" value="NIDO"/>
    <property type="match status" value="6"/>
</dbReference>
<feature type="domain" description="NIDO" evidence="20">
    <location>
        <begin position="1850"/>
        <end position="1998"/>
    </location>
</feature>
<dbReference type="SMART" id="SM00539">
    <property type="entry name" value="NIDO"/>
    <property type="match status" value="4"/>
</dbReference>
<feature type="domain" description="SMB" evidence="19">
    <location>
        <begin position="2904"/>
        <end position="2953"/>
    </location>
</feature>
<evidence type="ECO:0000256" key="9">
    <source>
        <dbReference type="ARBA" id="ARBA00022989"/>
    </source>
</evidence>
<dbReference type="SUPFAM" id="SSF49265">
    <property type="entry name" value="Fibronectin type III"/>
    <property type="match status" value="6"/>
</dbReference>
<dbReference type="InterPro" id="IPR011042">
    <property type="entry name" value="6-blade_b-propeller_TolB-like"/>
</dbReference>
<keyword evidence="3 13" id="KW-0245">EGF-like domain</keyword>
<feature type="repeat" description="LDL-receptor class B" evidence="14">
    <location>
        <begin position="98"/>
        <end position="141"/>
    </location>
</feature>
<dbReference type="InterPro" id="IPR018097">
    <property type="entry name" value="EGF_Ca-bd_CS"/>
</dbReference>
<dbReference type="Pfam" id="PF00058">
    <property type="entry name" value="Ldl_recept_b"/>
    <property type="match status" value="3"/>
</dbReference>
<feature type="domain" description="SMB" evidence="19">
    <location>
        <begin position="2546"/>
        <end position="2589"/>
    </location>
</feature>
<feature type="domain" description="EGF-like" evidence="17">
    <location>
        <begin position="3997"/>
        <end position="4035"/>
    </location>
</feature>
<dbReference type="Pfam" id="PF16656">
    <property type="entry name" value="Pur_ac_phosph_N"/>
    <property type="match status" value="2"/>
</dbReference>
<evidence type="ECO:0000259" key="17">
    <source>
        <dbReference type="PROSITE" id="PS50026"/>
    </source>
</evidence>
<comment type="subcellular location">
    <subcellularLocation>
        <location evidence="2">Membrane</location>
    </subcellularLocation>
    <subcellularLocation>
        <location evidence="1">Secreted</location>
        <location evidence="1">Extracellular space</location>
        <location evidence="1">Extracellular matrix</location>
        <location evidence="1">Basement membrane</location>
    </subcellularLocation>
</comment>
<evidence type="ECO:0000256" key="7">
    <source>
        <dbReference type="ARBA" id="ARBA00022869"/>
    </source>
</evidence>
<dbReference type="Gene3D" id="2.10.25.10">
    <property type="entry name" value="Laminin"/>
    <property type="match status" value="5"/>
</dbReference>
<sequence>MPLMIEHRYGWAAYNILVPMDITYRKIHVEGISSETVRTNTSGTVVGIDYLHTDSSMFWSDITTDTIHRAKLDGTSEEVLVTTCISSVDDVAVDWVSNKLYWTDSVWSRIEALDLDTNIRVEVLTAGANSIPRAIAVDPVNRAMFWTDYGLTGKIETAGMDGSERRMQGNRDWSIPTLMARKGPWSKLQEPDWCLHCVTVVDDILFWSDWETNKIYATHKEHGALENEGYFSEIVTFLDTLYGIKALRSDLQPQADNPCLNSECSHMCLLTFVNGAGFTCACPEGYDFENDTFCKPKEGPQTDCSITPGSCAAASYETCCEEGFCAGSPANCFCDDRCHTRGDCCIDINDTCLEGWPRLSRNISVIDNTGLSVTIAWLVPYIASSPETYTIGYGISPDSLTLFTAVSSGSNTSIVDQVYYRSLPGLTYTTTYYFQITVTNDVTGSTGVSTEILSFTTAEGAPSAAPANFTVAVDATEVCLAWDPPPKDQQNGVIVSHRLLCSGSDTTYEQIVKQHIRSYCFDSRVGNEVLSCTVAASTGAGMGPSTGAVVVTTEAMDSGTLKMLVLNATVGVDPVILPESDEGTFGPITLPNYGFPFWSSDREEVYIAINGLLAFEQPYGSFFNQPFPGNFFISSRYLVAPFWDDADTRGGGGQILYEVHTSGYLLEHISAYVRAQKPSPFQGTWMLVVFYDAVHPYFGSGENSYQVILITDGTYTYTIFTYDCDLMGWGTSATIGFNAAGEEFVNNEYTSNAIACSSLPQSTITNVIYRLSENNAEYALPTDIVVDGIEETSVTINWVVPSVTQQQQYTVFYGTDLQNLDQTSATVLSNSDTSLTNQQYFVVIQGLQVGTTYYFQISVSIGDLTFTTDVNEFRTRDLAPTLPPQNISISVEGVAVTLAWSPPPDTPGLLSYTLYCSNDETEVVVKTIQSFTLEELRPNILYSCYILASTSGGDGPPAPFSFMTEDVPASISTLPFVAMNTLFGVEETIFLGGDETTYGPLQLNGGFPFGSTTQTQTWENTFQAILVTDGVHSYAIFTYKCGLMQWDRGATIGYNAGGEKFANNDPSSSAVACLNTPESDYSNVIFLLSEESPEIPPPQNVTITGITTSAATVSWVIPSFIAPEEYYVSYGTDPNNLDQTSETLNSPQDTSVTDRAYTTTLTGLDSGSALLYPTQTAYLVLNPVEPTFLEPCDDCSSEEIVLPSDFPFGGYYHQSAFVSTNGLISFGREVSNSNPVLFPSTTAIVARSYIVAPFWADFDTTTGGQVSWWIQTGSSIQLLTASSFIQLQYGDEDFTATWMLGAYWENLQPENSFQAVLLTDGSKSYAVFTYTCGSLQWSEAATIGLNAPDNNIVINHPLSGTGFTDEIACIRTGSDTNNLIYDLQTSSVILPVTPTPYISLGSCVAAGYTDCCEGFSCFGAPIQDCYCDSTCTLFGDCCHDFDQVCDAPGAFNVLVGHGHHISQIHYEGQATETVRTNTTGTVVGVDYSESVMYWTDWGIKAKIEVASMDGSERRDFVVDDLSQPNAITIDLESERVYWADSNLDKIEFISFEGTGRVQVETEATGLLHPFGLSVGGEVLFWSDWATNSIYGTHKEHGANDGQGYFSIIATFDSAPNGLEAIIPGRQPQVIGGFPSPTPPSDGLDPSDTYYYRVISSNDAGATGSIVKSFMTLAGPPSGPPLNFAVEVVGTSMALSWSPPNVMQQNGDITNYTVTCTGSQPVASATTSQLQFTIDIFTPGETFQCTVYATNQHGDGPHTDTLSVTTEVVFPGTLAYLPLLDIGDSQILLPPSDEGISSSITPSGNGFPFWSTYRSSIYVGTNGILSFDSAYGSWLTSVFPGSVSFRYLVAPFWDDVDTRFGNGRVSYAVYNSGYALDHISGFIRRRKPSDFQGTWMVVAFWDSVRHYHSFYNSEENTYQAIIITDGTVSYTIFTYDCNLFAWGGFTVIGFNAGGEAFENNEFTDNSIACSSLPASNITNVRNITGLTQGTDYYIRVSSTFGYNVIYSDLVSFTTLDPPPTGPPLNFIIDIRGTTLDLSWEPPALEQRNGVIRYYTLILTHEDGQTITFPLNNVTLLSLDEFVINTQFNFTLSASTSGGAGPTTTATATTDSPSDTFLPLIRAGSLRSVPSVQFEEVDDGTSDAIETPPFPFGDSTQDTVYENTFESILITDGTYSYTVFTYQCGLMNWDNGATIGFKGSGDFYATNDPSTSDVACLNYPASNYSNVIFLLSSISAEIPMPDMVTTNPLADSVSVTWRIPSFTTEEKYYIRYGTDRYKLDQQSASIASDSDTTMTNLTYNLEITGLEPGTIYYLQIVAVFERFSKRQSEIAMFRTKEDEQAYYLEYLNIIDGASTVGTNGLITFGEPNDANDGGPEPFPVSYWTYAVAPFWQQFNTTGEGRVLWRIVNDSDSLDMVNTLIKGEYGDTDFDGFWMLVASWENVPVTGDSSVNTFQTVLISAGTKSYAIFTYKCGETNWSGPFEIGYFAPPTMFYNHPLSFGEFEFSELSCTHVESVWNNIILDLQPGNTILPSTPQPPLFTGSCRDAGYDECCTGGACLGTPVGSPPCYCDFICVFFGDCCFDASHSCHAPTYDLLVGNGNHLSKIHFEGTASETVQTVSNGNVVGVDFHAGRSLMFWSDTMMDTIHQADISGENEIVLVDSNIRAVDDIAVDWIANNLYWVDSVWARIEALNLDSQERAEIVRLGANTHPRSIAVDPVDRVMFWTDLGMTAKIESAFLDGEGRRTIIENDLSQPNGITIDYTTQKIYWSDSDLDRIEYSNYDGTERTVLESVNEGLVHPYGLSIVDELLFWTDLGSNYLYYTHKDHGNTEGLGTLQALAHFTSSPYGVEALVDFRQAAGENPCEGNDCDHICLLSGTSSTGYTCGCAAGADLQNDDKSCSTETEPEEGFCASAGYDRCCSHGFCAGYPSTCSCNPECHVLGDCCTDIDSVCQQVIPNEPIDVGVTYLTHIEARIEWTVPSIVFSAETYTLMYSITQDDLNTLMGETMSSGTDLSLTDQVYSVLLKDLSPGTKYYYQIKIENTFGIRLTQIYNFDTPIVGPPQNFTIEVLGTETLSFNWELPLDIELNEIDYFVIDCDPSFQHDITEIVLDSFSEIPPSSRLEQTELYPLVNLSISIIRAFSRLTISSFHSTNVTAPFWSDMDTRVAGSVSYETHQRGSNAESNVKLERVSGFIAARENISFTASWMLLAHWDRVHPYPHGLIGSSGTSGPYQDFLNSENTFQAIVITDGMLNFVLYTYQCGLMGWSGQDPYANIGYNLNGEYENHPLSGTSSANTIACLSSGDDSSSEPVRRRQTSSSWYNQLYQLPSAVDPIQQLRAECLTMELLDIQTNGDILPLARSLGACPPTINQAFLDFRFTFRSDISSVSLCFAYVFGAGSSDISSLICCYTSASSSAPGSLVVGGKHGSSIALYHPRLFSEEYQMFDKDFREKCCDSGLCEVFYARRAIDSTISYVPLFFGWGFGDPHINTMDNTSYTFNGRGEYTLVEVLSTGFVLQGRTEPISETTNATQFSAFAMGIKAEDLSAEVRLTRGRLVSFINGEDISSTIENINDTATGENNAVYLTRVGEKSIRMLFYRDGLAYVFTVTQREDIMDFVLNLDTSLKGQTRGLLGDFNDDGTDDFIKPNGIAVPYENLTDQTLHEFGQSWQIIETESLFRYPAGMSFSDFTFPDHIPPFLSDVVASASADIISSCTGNEQCIFDAVQTGDPNIGMGTLDTVTNNNEDVVVANNFPPSLVGPATFRVNVGSPSVYTFTATDSDGVTVSIQGPGANDYTLIPNGNSYTLSLSVDATFTYDITIEASDTMGAISTLSPRVEICACQNGGNCTLNGLLGIDTNVVDMLCQCDQGWEGRYCESDKNGCSEVICFQGVECYDVPAPGSGAVCGICPSGYVGDGEKCTDVDECNGTSICMQVCINTPGSFECGCEQGYELSGTTDCIDVDECLLELDNCLQICTNAPGSFRCSCQAGFELDDDGRTCNNVDECQNNICEDRCKNTVGSFECDCGNGYTLGPDQRKCEDINECIQIDNPVCSGKKVCQNNAGNYACECPPGTKESNGDCVEMEITEPPVQVIPTDKPPLDTTLGRQNSVNVTLRSSKEEFDVPAQFKFKLSVASEVNQYCLKNPQQCGGDMIEVDSSDVIILDEVLNDANGKATFLMFVYTKNPTDVLSGKILELILTSVTGVADVAAVTSEGGESVSSSGLSGGEVAAIVIVILVVVIVVLIATVIILAKVKIIPKPQMQMISNLSMDIFRSQDRRSSMLIEEGDGESMKDTVSVSGVEMGAAEAKAKEAAEENEKEAEKEEVKVDLSKAEEAEETV</sequence>
<dbReference type="SMART" id="SM00179">
    <property type="entry name" value="EGF_CA"/>
    <property type="match status" value="5"/>
</dbReference>
<dbReference type="InterPro" id="IPR001846">
    <property type="entry name" value="VWF_type-D"/>
</dbReference>
<feature type="repeat" description="LDL-receptor class B" evidence="14">
    <location>
        <begin position="2718"/>
        <end position="2761"/>
    </location>
</feature>
<dbReference type="PROSITE" id="PS51233">
    <property type="entry name" value="VWFD"/>
    <property type="match status" value="1"/>
</dbReference>
<dbReference type="InterPro" id="IPR001212">
    <property type="entry name" value="Somatomedin_B_dom"/>
</dbReference>
<feature type="disulfide bond" evidence="13">
    <location>
        <begin position="3862"/>
        <end position="3871"/>
    </location>
</feature>
<dbReference type="PROSITE" id="PS51120">
    <property type="entry name" value="LDLRB"/>
    <property type="match status" value="8"/>
</dbReference>
<dbReference type="SMART" id="SM00135">
    <property type="entry name" value="LY"/>
    <property type="match status" value="11"/>
</dbReference>
<dbReference type="InterPro" id="IPR013783">
    <property type="entry name" value="Ig-like_fold"/>
</dbReference>
<protein>
    <submittedName>
        <fullName evidence="22">Mucin-like protein</fullName>
    </submittedName>
</protein>
<evidence type="ECO:0000259" key="20">
    <source>
        <dbReference type="PROSITE" id="PS51220"/>
    </source>
</evidence>
<dbReference type="InterPro" id="IPR001881">
    <property type="entry name" value="EGF-like_Ca-bd_dom"/>
</dbReference>
<evidence type="ECO:0000256" key="1">
    <source>
        <dbReference type="ARBA" id="ARBA00004302"/>
    </source>
</evidence>
<evidence type="ECO:0000313" key="23">
    <source>
        <dbReference type="Proteomes" id="UP001174909"/>
    </source>
</evidence>
<evidence type="ECO:0000256" key="15">
    <source>
        <dbReference type="SAM" id="MobiDB-lite"/>
    </source>
</evidence>
<evidence type="ECO:0000259" key="18">
    <source>
        <dbReference type="PROSITE" id="PS50853"/>
    </source>
</evidence>
<keyword evidence="7" id="KW-0084">Basement membrane</keyword>
<dbReference type="GO" id="GO:0016020">
    <property type="term" value="C:membrane"/>
    <property type="evidence" value="ECO:0007669"/>
    <property type="project" value="UniProtKB-SubCell"/>
</dbReference>
<keyword evidence="11 13" id="KW-1015">Disulfide bond</keyword>
<dbReference type="Pfam" id="PF00041">
    <property type="entry name" value="fn3"/>
    <property type="match status" value="3"/>
</dbReference>
<keyword evidence="6" id="KW-0677">Repeat</keyword>
<dbReference type="SMART" id="SM00201">
    <property type="entry name" value="SO"/>
    <property type="match status" value="4"/>
</dbReference>
<dbReference type="CDD" id="cd00054">
    <property type="entry name" value="EGF_CA"/>
    <property type="match status" value="4"/>
</dbReference>
<evidence type="ECO:0000259" key="21">
    <source>
        <dbReference type="PROSITE" id="PS51233"/>
    </source>
</evidence>
<feature type="domain" description="Fibronectin type-III" evidence="18">
    <location>
        <begin position="780"/>
        <end position="878"/>
    </location>
</feature>
<evidence type="ECO:0000256" key="16">
    <source>
        <dbReference type="SAM" id="Phobius"/>
    </source>
</evidence>